<evidence type="ECO:0000313" key="1">
    <source>
        <dbReference type="EMBL" id="SNU88722.1"/>
    </source>
</evidence>
<dbReference type="KEGG" id="smen:SAMEA4412692_1203"/>
<evidence type="ECO:0000313" key="2">
    <source>
        <dbReference type="Proteomes" id="UP000215185"/>
    </source>
</evidence>
<protein>
    <submittedName>
        <fullName evidence="1">Uncharacterized protein</fullName>
    </submittedName>
</protein>
<dbReference type="STRING" id="1123308.GCA_000380085_01844"/>
<dbReference type="AlphaFoldDB" id="A0A239SU18"/>
<dbReference type="RefSeq" id="WP_018374387.1">
    <property type="nucleotide sequence ID" value="NZ_LT906439.1"/>
</dbReference>
<sequence length="66" mass="7490">MVNYQYFTTQTTTASICLNYKRNETDYFYTSLSEDSYADLVISLVIAIDYVKEQEAIAANSSTSSH</sequence>
<name>A0A239SU18_9STRE</name>
<dbReference type="EMBL" id="LT906439">
    <property type="protein sequence ID" value="SNU88722.1"/>
    <property type="molecule type" value="Genomic_DNA"/>
</dbReference>
<keyword evidence="2" id="KW-1185">Reference proteome</keyword>
<proteinExistence type="predicted"/>
<gene>
    <name evidence="1" type="ORF">SAMEA4412692_01203</name>
</gene>
<accession>A0A239SU18</accession>
<dbReference type="Proteomes" id="UP000215185">
    <property type="component" value="Chromosome 1"/>
</dbReference>
<reference evidence="1 2" key="1">
    <citation type="submission" date="2017-06" db="EMBL/GenBank/DDBJ databases">
        <authorList>
            <consortium name="Pathogen Informatics"/>
        </authorList>
    </citation>
    <scope>NUCLEOTIDE SEQUENCE [LARGE SCALE GENOMIC DNA]</scope>
    <source>
        <strain evidence="1 2">NCTC13788</strain>
    </source>
</reference>
<organism evidence="1 2">
    <name type="scientific">Streptococcus merionis</name>
    <dbReference type="NCBI Taxonomy" id="400065"/>
    <lineage>
        <taxon>Bacteria</taxon>
        <taxon>Bacillati</taxon>
        <taxon>Bacillota</taxon>
        <taxon>Bacilli</taxon>
        <taxon>Lactobacillales</taxon>
        <taxon>Streptococcaceae</taxon>
        <taxon>Streptococcus</taxon>
    </lineage>
</organism>